<dbReference type="InterPro" id="IPR030489">
    <property type="entry name" value="TR_Rrf2-type_CS"/>
</dbReference>
<dbReference type="InterPro" id="IPR000944">
    <property type="entry name" value="Tscrpt_reg_Rrf2"/>
</dbReference>
<dbReference type="GO" id="GO:0003700">
    <property type="term" value="F:DNA-binding transcription factor activity"/>
    <property type="evidence" value="ECO:0007669"/>
    <property type="project" value="TreeGrafter"/>
</dbReference>
<protein>
    <submittedName>
        <fullName evidence="1">SUF system Fe-S cluster assembly regulator</fullName>
    </submittedName>
</protein>
<evidence type="ECO:0000313" key="2">
    <source>
        <dbReference type="Proteomes" id="UP000613768"/>
    </source>
</evidence>
<sequence length="151" mass="16111">MFRISKLTDYATAVLTLLAQKPADVHSASELAQRAHLELPTVSKLLKTLAGAGLVQSFRGANGGYRLARSAEQISVAEIIAAMEGPIGVTECSVDAGICDHEPHCGVSGNWRRISDVVEQALRGIRLSDMCRSAETPSRHPHLIPSQLADG</sequence>
<organism evidence="1 2">
    <name type="scientific">Pseudomarimonas arenosa</name>
    <dbReference type="NCBI Taxonomy" id="2774145"/>
    <lineage>
        <taxon>Bacteria</taxon>
        <taxon>Pseudomonadati</taxon>
        <taxon>Pseudomonadota</taxon>
        <taxon>Gammaproteobacteria</taxon>
        <taxon>Lysobacterales</taxon>
        <taxon>Lysobacteraceae</taxon>
        <taxon>Pseudomarimonas</taxon>
    </lineage>
</organism>
<keyword evidence="2" id="KW-1185">Reference proteome</keyword>
<dbReference type="GO" id="GO:0005829">
    <property type="term" value="C:cytosol"/>
    <property type="evidence" value="ECO:0007669"/>
    <property type="project" value="TreeGrafter"/>
</dbReference>
<dbReference type="EMBL" id="JACYTR010000015">
    <property type="protein sequence ID" value="MBD8525946.1"/>
    <property type="molecule type" value="Genomic_DNA"/>
</dbReference>
<name>A0AAW3ZIZ0_9GAMM</name>
<dbReference type="PANTHER" id="PTHR33221:SF2">
    <property type="entry name" value="TRANSCRIPTIONAL REGULATOR"/>
    <property type="match status" value="1"/>
</dbReference>
<dbReference type="Proteomes" id="UP000613768">
    <property type="component" value="Unassembled WGS sequence"/>
</dbReference>
<comment type="caution">
    <text evidence="1">The sequence shown here is derived from an EMBL/GenBank/DDBJ whole genome shotgun (WGS) entry which is preliminary data.</text>
</comment>
<reference evidence="1 2" key="1">
    <citation type="submission" date="2020-09" db="EMBL/GenBank/DDBJ databases">
        <title>Pseudoxanthomonas sp. CAU 1598 isolated from sand of Yaerae Beach.</title>
        <authorList>
            <person name="Kim W."/>
        </authorList>
    </citation>
    <scope>NUCLEOTIDE SEQUENCE [LARGE SCALE GENOMIC DNA]</scope>
    <source>
        <strain evidence="1 2">CAU 1598</strain>
    </source>
</reference>
<evidence type="ECO:0000313" key="1">
    <source>
        <dbReference type="EMBL" id="MBD8525946.1"/>
    </source>
</evidence>
<dbReference type="AlphaFoldDB" id="A0AAW3ZIZ0"/>
<dbReference type="NCBIfam" id="TIGR00738">
    <property type="entry name" value="rrf2_super"/>
    <property type="match status" value="1"/>
</dbReference>
<dbReference type="SUPFAM" id="SSF46785">
    <property type="entry name" value="Winged helix' DNA-binding domain"/>
    <property type="match status" value="1"/>
</dbReference>
<dbReference type="InterPro" id="IPR036390">
    <property type="entry name" value="WH_DNA-bd_sf"/>
</dbReference>
<dbReference type="Pfam" id="PF02082">
    <property type="entry name" value="Rrf2"/>
    <property type="match status" value="1"/>
</dbReference>
<accession>A0AAW3ZIZ0</accession>
<dbReference type="InterPro" id="IPR036388">
    <property type="entry name" value="WH-like_DNA-bd_sf"/>
</dbReference>
<dbReference type="PROSITE" id="PS51197">
    <property type="entry name" value="HTH_RRF2_2"/>
    <property type="match status" value="1"/>
</dbReference>
<proteinExistence type="predicted"/>
<dbReference type="PROSITE" id="PS01332">
    <property type="entry name" value="HTH_RRF2_1"/>
    <property type="match status" value="1"/>
</dbReference>
<dbReference type="CDD" id="cd00090">
    <property type="entry name" value="HTH_ARSR"/>
    <property type="match status" value="1"/>
</dbReference>
<dbReference type="Gene3D" id="1.10.10.10">
    <property type="entry name" value="Winged helix-like DNA-binding domain superfamily/Winged helix DNA-binding domain"/>
    <property type="match status" value="1"/>
</dbReference>
<gene>
    <name evidence="1" type="ORF">IFO71_09335</name>
</gene>
<dbReference type="NCBIfam" id="TIGR02944">
    <property type="entry name" value="suf_reg_Xantho"/>
    <property type="match status" value="1"/>
</dbReference>
<dbReference type="RefSeq" id="WP_192029368.1">
    <property type="nucleotide sequence ID" value="NZ_JACYTR010000015.1"/>
</dbReference>
<dbReference type="InterPro" id="IPR011991">
    <property type="entry name" value="ArsR-like_HTH"/>
</dbReference>
<dbReference type="PANTHER" id="PTHR33221">
    <property type="entry name" value="WINGED HELIX-TURN-HELIX TRANSCRIPTIONAL REGULATOR, RRF2 FAMILY"/>
    <property type="match status" value="1"/>
</dbReference>
<dbReference type="InterPro" id="IPR014290">
    <property type="entry name" value="SUF_FeS_clus_asmbl_reg"/>
</dbReference>